<dbReference type="SUPFAM" id="SSF56281">
    <property type="entry name" value="Metallo-hydrolase/oxidoreductase"/>
    <property type="match status" value="1"/>
</dbReference>
<evidence type="ECO:0000259" key="1">
    <source>
        <dbReference type="SMART" id="SM00849"/>
    </source>
</evidence>
<proteinExistence type="predicted"/>
<dbReference type="GO" id="GO:0016787">
    <property type="term" value="F:hydrolase activity"/>
    <property type="evidence" value="ECO:0007669"/>
    <property type="project" value="UniProtKB-KW"/>
</dbReference>
<dbReference type="Pfam" id="PF00753">
    <property type="entry name" value="Lactamase_B"/>
    <property type="match status" value="1"/>
</dbReference>
<feature type="domain" description="Metallo-beta-lactamase" evidence="1">
    <location>
        <begin position="15"/>
        <end position="189"/>
    </location>
</feature>
<dbReference type="InterPro" id="IPR050855">
    <property type="entry name" value="NDM-1-like"/>
</dbReference>
<organism evidence="2 3">
    <name type="scientific">Meiothermus hypogaeus NBRC 106114</name>
    <dbReference type="NCBI Taxonomy" id="1227553"/>
    <lineage>
        <taxon>Bacteria</taxon>
        <taxon>Thermotogati</taxon>
        <taxon>Deinococcota</taxon>
        <taxon>Deinococci</taxon>
        <taxon>Thermales</taxon>
        <taxon>Thermaceae</taxon>
        <taxon>Meiothermus</taxon>
    </lineage>
</organism>
<dbReference type="InterPro" id="IPR036866">
    <property type="entry name" value="RibonucZ/Hydroxyglut_hydro"/>
</dbReference>
<dbReference type="RefSeq" id="WP_119339486.1">
    <property type="nucleotide sequence ID" value="NZ_BJXL01000027.1"/>
</dbReference>
<comment type="caution">
    <text evidence="2">The sequence shown here is derived from an EMBL/GenBank/DDBJ whole genome shotgun (WGS) entry which is preliminary data.</text>
</comment>
<gene>
    <name evidence="2" type="ORF">MHY01S_11400</name>
</gene>
<sequence length="202" mass="22095">MDTPPVAVVNVGYRSTNYWVVGAGTSRLLVDIGWPGTLGNLKANLARMGIPLHEIRYTLATHYHIDHAGLAEELKREGVPLLVLEVQVSAIPHMKTWTKPQDNYVEITEEGNIVLSFEQSRHFLGQLGLAGEILHTPGHTDHCVSLLLDNGAAFTGDLPAEALAFDNPTALASWKRLREKGATRVYPAHGPIRAIGAWPNEL</sequence>
<keyword evidence="2" id="KW-0378">Hydrolase</keyword>
<dbReference type="SMART" id="SM00849">
    <property type="entry name" value="Lactamase_B"/>
    <property type="match status" value="1"/>
</dbReference>
<accession>A0A511R034</accession>
<protein>
    <submittedName>
        <fullName evidence="2">MBL fold metallo-hydrolase</fullName>
    </submittedName>
</protein>
<dbReference type="PANTHER" id="PTHR42951">
    <property type="entry name" value="METALLO-BETA-LACTAMASE DOMAIN-CONTAINING"/>
    <property type="match status" value="1"/>
</dbReference>
<name>A0A511R034_9DEIN</name>
<dbReference type="Gene3D" id="3.60.15.10">
    <property type="entry name" value="Ribonuclease Z/Hydroxyacylglutathione hydrolase-like"/>
    <property type="match status" value="1"/>
</dbReference>
<evidence type="ECO:0000313" key="3">
    <source>
        <dbReference type="Proteomes" id="UP000321197"/>
    </source>
</evidence>
<dbReference type="AlphaFoldDB" id="A0A511R034"/>
<dbReference type="InterPro" id="IPR001279">
    <property type="entry name" value="Metallo-B-lactamas"/>
</dbReference>
<dbReference type="Proteomes" id="UP000321197">
    <property type="component" value="Unassembled WGS sequence"/>
</dbReference>
<reference evidence="2 3" key="1">
    <citation type="submission" date="2019-07" db="EMBL/GenBank/DDBJ databases">
        <title>Whole genome shotgun sequence of Meiothermus hypogaeus NBRC 106114.</title>
        <authorList>
            <person name="Hosoyama A."/>
            <person name="Uohara A."/>
            <person name="Ohji S."/>
            <person name="Ichikawa N."/>
        </authorList>
    </citation>
    <scope>NUCLEOTIDE SEQUENCE [LARGE SCALE GENOMIC DNA]</scope>
    <source>
        <strain evidence="2 3">NBRC 106114</strain>
    </source>
</reference>
<dbReference type="EMBL" id="BJXL01000027">
    <property type="protein sequence ID" value="GEM82974.1"/>
    <property type="molecule type" value="Genomic_DNA"/>
</dbReference>
<dbReference type="OrthoDB" id="235784at2"/>
<evidence type="ECO:0000313" key="2">
    <source>
        <dbReference type="EMBL" id="GEM82974.1"/>
    </source>
</evidence>